<dbReference type="EMBL" id="WSEK01000004">
    <property type="protein sequence ID" value="MVQ50126.1"/>
    <property type="molecule type" value="Genomic_DNA"/>
</dbReference>
<dbReference type="AlphaFoldDB" id="A0A6L6XUG9"/>
<dbReference type="PRINTS" id="PR01036">
    <property type="entry name" value="TCRTETB"/>
</dbReference>
<comment type="subcellular location">
    <subcellularLocation>
        <location evidence="1">Cell inner membrane</location>
        <topology evidence="1">Multi-pass membrane protein</topology>
    </subcellularLocation>
</comment>
<dbReference type="GO" id="GO:0022857">
    <property type="term" value="F:transmembrane transporter activity"/>
    <property type="evidence" value="ECO:0007669"/>
    <property type="project" value="InterPro"/>
</dbReference>
<dbReference type="SUPFAM" id="SSF103473">
    <property type="entry name" value="MFS general substrate transporter"/>
    <property type="match status" value="1"/>
</dbReference>
<dbReference type="Pfam" id="PF07690">
    <property type="entry name" value="MFS_1"/>
    <property type="match status" value="1"/>
</dbReference>
<evidence type="ECO:0000256" key="7">
    <source>
        <dbReference type="ARBA" id="ARBA00023136"/>
    </source>
</evidence>
<dbReference type="InterPro" id="IPR020846">
    <property type="entry name" value="MFS_dom"/>
</dbReference>
<gene>
    <name evidence="10" type="ORF">GON03_13125</name>
</gene>
<feature type="transmembrane region" description="Helical" evidence="8">
    <location>
        <begin position="385"/>
        <end position="404"/>
    </location>
</feature>
<dbReference type="InterPro" id="IPR036259">
    <property type="entry name" value="MFS_trans_sf"/>
</dbReference>
<keyword evidence="6 8" id="KW-1133">Transmembrane helix</keyword>
<keyword evidence="11" id="KW-1185">Reference proteome</keyword>
<comment type="caution">
    <text evidence="10">The sequence shown here is derived from an EMBL/GenBank/DDBJ whole genome shotgun (WGS) entry which is preliminary data.</text>
</comment>
<feature type="transmembrane region" description="Helical" evidence="8">
    <location>
        <begin position="339"/>
        <end position="364"/>
    </location>
</feature>
<keyword evidence="3" id="KW-0813">Transport</keyword>
<evidence type="ECO:0000256" key="2">
    <source>
        <dbReference type="ARBA" id="ARBA00007520"/>
    </source>
</evidence>
<evidence type="ECO:0000313" key="11">
    <source>
        <dbReference type="Proteomes" id="UP000473525"/>
    </source>
</evidence>
<proteinExistence type="inferred from homology"/>
<feature type="transmembrane region" description="Helical" evidence="8">
    <location>
        <begin position="312"/>
        <end position="333"/>
    </location>
</feature>
<dbReference type="CDD" id="cd17502">
    <property type="entry name" value="MFS_Azr1_MDR_like"/>
    <property type="match status" value="1"/>
</dbReference>
<organism evidence="10 11">
    <name type="scientific">Nocardioides agri</name>
    <dbReference type="NCBI Taxonomy" id="2682843"/>
    <lineage>
        <taxon>Bacteria</taxon>
        <taxon>Bacillati</taxon>
        <taxon>Actinomycetota</taxon>
        <taxon>Actinomycetes</taxon>
        <taxon>Propionibacteriales</taxon>
        <taxon>Nocardioidaceae</taxon>
        <taxon>Nocardioides</taxon>
    </lineage>
</organism>
<evidence type="ECO:0000256" key="3">
    <source>
        <dbReference type="ARBA" id="ARBA00022448"/>
    </source>
</evidence>
<keyword evidence="5 8" id="KW-0812">Transmembrane</keyword>
<reference evidence="10 11" key="1">
    <citation type="submission" date="2019-12" db="EMBL/GenBank/DDBJ databases">
        <authorList>
            <person name="Huq M.A."/>
        </authorList>
    </citation>
    <scope>NUCLEOTIDE SEQUENCE [LARGE SCALE GENOMIC DNA]</scope>
    <source>
        <strain evidence="10 11">MAH-18</strain>
    </source>
</reference>
<evidence type="ECO:0000256" key="5">
    <source>
        <dbReference type="ARBA" id="ARBA00022692"/>
    </source>
</evidence>
<evidence type="ECO:0000259" key="9">
    <source>
        <dbReference type="PROSITE" id="PS50850"/>
    </source>
</evidence>
<feature type="transmembrane region" description="Helical" evidence="8">
    <location>
        <begin position="179"/>
        <end position="200"/>
    </location>
</feature>
<name>A0A6L6XUG9_9ACTN</name>
<feature type="transmembrane region" description="Helical" evidence="8">
    <location>
        <begin position="282"/>
        <end position="300"/>
    </location>
</feature>
<feature type="transmembrane region" description="Helical" evidence="8">
    <location>
        <begin position="212"/>
        <end position="230"/>
    </location>
</feature>
<dbReference type="InterPro" id="IPR011701">
    <property type="entry name" value="MFS"/>
</dbReference>
<sequence length="457" mass="48111">MLSLGLVAIDSTILATAVPSIVSDLGGFTQFPWLFSIYLLAQAVTVPIYAKLADIVGRKPVMLVGIGLFVLGSLLCGLAWSMGALIAFRAVQGVGAGAVQPMSMTIVGDIYTLEERAKVQGYVASVWALSAVIGPTLGGVFTDYLSWRWIFLVNLPLGIAAFLMLWRRFEERVERTRHSVDYAGSLLLTGGGILLLLALLEGGVRWAWDSPTSITLFAVAVVLLVAFVVVEQRAAEPVLPLWVFRRRVVLSAILASLVVGVLMMGLSSYIPLYAQSVLGHDALVSGLALAAMTLGWPIAASNSGRLYLTVGFRTTMLIGGVIGFAGALLLLPIGPDSSIWVLAAPCFVMGLGFGLVASPSIIAAQSSVTWEHRGVATGSTMFARSVGSAVGVAVFGAIANGVVADRLGRGVPDLEHLTPDVLHPAIHAVFVVSAVFALALLLVGLLMTKHVEQPRDA</sequence>
<evidence type="ECO:0000256" key="1">
    <source>
        <dbReference type="ARBA" id="ARBA00004429"/>
    </source>
</evidence>
<comment type="similarity">
    <text evidence="2">Belongs to the major facilitator superfamily. TCR/Tet family.</text>
</comment>
<feature type="transmembrane region" description="Helical" evidence="8">
    <location>
        <begin position="147"/>
        <end position="167"/>
    </location>
</feature>
<keyword evidence="4" id="KW-1003">Cell membrane</keyword>
<evidence type="ECO:0000256" key="4">
    <source>
        <dbReference type="ARBA" id="ARBA00022475"/>
    </source>
</evidence>
<feature type="transmembrane region" description="Helical" evidence="8">
    <location>
        <begin position="119"/>
        <end position="141"/>
    </location>
</feature>
<feature type="transmembrane region" description="Helical" evidence="8">
    <location>
        <begin position="61"/>
        <end position="80"/>
    </location>
</feature>
<evidence type="ECO:0000313" key="10">
    <source>
        <dbReference type="EMBL" id="MVQ50126.1"/>
    </source>
</evidence>
<dbReference type="GO" id="GO:0005886">
    <property type="term" value="C:plasma membrane"/>
    <property type="evidence" value="ECO:0007669"/>
    <property type="project" value="UniProtKB-SubCell"/>
</dbReference>
<accession>A0A6L6XUG9</accession>
<feature type="transmembrane region" description="Helical" evidence="8">
    <location>
        <begin position="86"/>
        <end position="107"/>
    </location>
</feature>
<dbReference type="PANTHER" id="PTHR23501:SF191">
    <property type="entry name" value="VACUOLAR BASIC AMINO ACID TRANSPORTER 4"/>
    <property type="match status" value="1"/>
</dbReference>
<feature type="transmembrane region" description="Helical" evidence="8">
    <location>
        <begin position="31"/>
        <end position="49"/>
    </location>
</feature>
<dbReference type="Gene3D" id="1.20.1720.10">
    <property type="entry name" value="Multidrug resistance protein D"/>
    <property type="match status" value="1"/>
</dbReference>
<dbReference type="PANTHER" id="PTHR23501">
    <property type="entry name" value="MAJOR FACILITATOR SUPERFAMILY"/>
    <property type="match status" value="1"/>
</dbReference>
<evidence type="ECO:0000256" key="6">
    <source>
        <dbReference type="ARBA" id="ARBA00022989"/>
    </source>
</evidence>
<feature type="transmembrane region" description="Helical" evidence="8">
    <location>
        <begin position="250"/>
        <end position="270"/>
    </location>
</feature>
<feature type="transmembrane region" description="Helical" evidence="8">
    <location>
        <begin position="424"/>
        <end position="447"/>
    </location>
</feature>
<dbReference type="Proteomes" id="UP000473525">
    <property type="component" value="Unassembled WGS sequence"/>
</dbReference>
<protein>
    <submittedName>
        <fullName evidence="10">MFS transporter</fullName>
    </submittedName>
</protein>
<dbReference type="Gene3D" id="1.20.1250.20">
    <property type="entry name" value="MFS general substrate transporter like domains"/>
    <property type="match status" value="1"/>
</dbReference>
<evidence type="ECO:0000256" key="8">
    <source>
        <dbReference type="SAM" id="Phobius"/>
    </source>
</evidence>
<feature type="domain" description="Major facilitator superfamily (MFS) profile" evidence="9">
    <location>
        <begin position="1"/>
        <end position="452"/>
    </location>
</feature>
<keyword evidence="7 8" id="KW-0472">Membrane</keyword>
<dbReference type="FunFam" id="1.20.1720.10:FF:000004">
    <property type="entry name" value="EmrB/QacA family drug resistance transporter"/>
    <property type="match status" value="1"/>
</dbReference>
<dbReference type="PROSITE" id="PS50850">
    <property type="entry name" value="MFS"/>
    <property type="match status" value="1"/>
</dbReference>